<reference evidence="5 6" key="1">
    <citation type="submission" date="2019-04" db="EMBL/GenBank/DDBJ databases">
        <title>An improved genome assembly and genetic linkage map for asparagus bean, Vigna unguiculata ssp. sesquipedialis.</title>
        <authorList>
            <person name="Xia Q."/>
            <person name="Zhang R."/>
            <person name="Dong Y."/>
        </authorList>
    </citation>
    <scope>NUCLEOTIDE SEQUENCE [LARGE SCALE GENOMIC DNA]</scope>
    <source>
        <tissue evidence="5">Leaf</tissue>
    </source>
</reference>
<dbReference type="PROSITE" id="PS50294">
    <property type="entry name" value="WD_REPEATS_REGION"/>
    <property type="match status" value="3"/>
</dbReference>
<evidence type="ECO:0000313" key="6">
    <source>
        <dbReference type="Proteomes" id="UP000501690"/>
    </source>
</evidence>
<protein>
    <submittedName>
        <fullName evidence="5">COMPASS component SWD3</fullName>
    </submittedName>
</protein>
<evidence type="ECO:0000256" key="4">
    <source>
        <dbReference type="SAM" id="MobiDB-lite"/>
    </source>
</evidence>
<organism evidence="5 6">
    <name type="scientific">Vigna unguiculata</name>
    <name type="common">Cowpea</name>
    <dbReference type="NCBI Taxonomy" id="3917"/>
    <lineage>
        <taxon>Eukaryota</taxon>
        <taxon>Viridiplantae</taxon>
        <taxon>Streptophyta</taxon>
        <taxon>Embryophyta</taxon>
        <taxon>Tracheophyta</taxon>
        <taxon>Spermatophyta</taxon>
        <taxon>Magnoliopsida</taxon>
        <taxon>eudicotyledons</taxon>
        <taxon>Gunneridae</taxon>
        <taxon>Pentapetalae</taxon>
        <taxon>rosids</taxon>
        <taxon>fabids</taxon>
        <taxon>Fabales</taxon>
        <taxon>Fabaceae</taxon>
        <taxon>Papilionoideae</taxon>
        <taxon>50 kb inversion clade</taxon>
        <taxon>NPAAA clade</taxon>
        <taxon>indigoferoid/millettioid clade</taxon>
        <taxon>Phaseoleae</taxon>
        <taxon>Vigna</taxon>
    </lineage>
</organism>
<feature type="region of interest" description="Disordered" evidence="4">
    <location>
        <begin position="453"/>
        <end position="480"/>
    </location>
</feature>
<feature type="compositionally biased region" description="Polar residues" evidence="4">
    <location>
        <begin position="781"/>
        <end position="790"/>
    </location>
</feature>
<dbReference type="PROSITE" id="PS00678">
    <property type="entry name" value="WD_REPEATS_1"/>
    <property type="match status" value="2"/>
</dbReference>
<dbReference type="SMART" id="SM00320">
    <property type="entry name" value="WD40"/>
    <property type="match status" value="6"/>
</dbReference>
<feature type="repeat" description="WD" evidence="3">
    <location>
        <begin position="692"/>
        <end position="722"/>
    </location>
</feature>
<dbReference type="Proteomes" id="UP000501690">
    <property type="component" value="Linkage Group LG8"/>
</dbReference>
<feature type="compositionally biased region" description="Polar residues" evidence="4">
    <location>
        <begin position="118"/>
        <end position="140"/>
    </location>
</feature>
<sequence>MGRRKTMTMDWDGLGDDDDDDAFFESYSRLSTAAPLDLASSSDDDDDFDDPRLSFASAISSSPSRQSSVSPTKDAAPDYGIWMAGPVSIDERRKRLLHGMGLDEDKEFSKTTPVELGQSVSKPTNPVSSQKSTLPSTCANPVTVSTTTVTDSTTPVSETTTPAAVSTEKISSGHASHQLVLVRSRSEGDIELFSLEGSRREDFIGKCSKQRLTRTRTEVFVQRAPPGTRNRVVLRDSDEAPQSKPKSTKVGDREVRAFFLIKNLDTGKEFIVNECTESGAWNRLSDLQTGKQLTMDEFETSVGKSRVVNEYMRRGTRSESLSRKLTSSSYISRSLRMSKRRGVAFLKNIKGVASGFIGEREAAAANAAAAATAAEKGQWVRVRQSGKSHKEVSALHLCQELQGHEGSIWTIRFSLDGRFLASAGEDKVIHVWEVQECEVMSLKLDEGSFTPLHPSSLASNDGSPFSPAAADKKKKGKFGSKKGPAIPDFVHVPETVFSLSDKPFCTFQGHSDDVLDLSWSRSKQLLSSSMDKTVRLWDLETKTCLYKFPHSDYVTCIQFNPLNDDIFISGSLDAKVRIWSIPERHVVDWIDINEMVTALAFTPDGQGAFVGTHKGGCRTYSTKDCKLTQTGTIEIRNKKSLLRKVTGFQFVPGKPSEILVTSADSRIRILEGSEVVQKYKGFRNANSQIAASFTPDGRYIISASEDSEVYVWKREEHRTAGSGKFKSVLVTRAHEHFQCKDVSVAIPWNCPVKGDPLLVPVASKRHSKRYLGGSIGGEETPSPSSANGSKKTLPPLPRKSNSLNLEGASNSPREEAAAIFHAESGLGDSFGNCKRTMPQSPMKNCHTAEEDELEPFSRTDSGFRDSFRTASSSSRCSDALSSTASFSSAYSSLDGGHVSSTAWGLVIVTAGLGGEIKCYLNFGLPRRIRQPHLFGSYNSFTNI</sequence>
<dbReference type="Pfam" id="PF00400">
    <property type="entry name" value="WD40"/>
    <property type="match status" value="4"/>
</dbReference>
<dbReference type="InterPro" id="IPR001680">
    <property type="entry name" value="WD40_rpt"/>
</dbReference>
<dbReference type="AlphaFoldDB" id="A0A4D6MQ81"/>
<dbReference type="SUPFAM" id="SSF50978">
    <property type="entry name" value="WD40 repeat-like"/>
    <property type="match status" value="1"/>
</dbReference>
<evidence type="ECO:0000256" key="1">
    <source>
        <dbReference type="ARBA" id="ARBA00022574"/>
    </source>
</evidence>
<feature type="repeat" description="WD" evidence="3">
    <location>
        <begin position="507"/>
        <end position="547"/>
    </location>
</feature>
<dbReference type="InterPro" id="IPR040324">
    <property type="entry name" value="WDR44/Dgr2"/>
</dbReference>
<dbReference type="InterPro" id="IPR036322">
    <property type="entry name" value="WD40_repeat_dom_sf"/>
</dbReference>
<feature type="compositionally biased region" description="Low complexity" evidence="4">
    <location>
        <begin position="53"/>
        <end position="70"/>
    </location>
</feature>
<feature type="compositionally biased region" description="Polar residues" evidence="4">
    <location>
        <begin position="799"/>
        <end position="811"/>
    </location>
</feature>
<dbReference type="InterPro" id="IPR015943">
    <property type="entry name" value="WD40/YVTN_repeat-like_dom_sf"/>
</dbReference>
<keyword evidence="6" id="KW-1185">Reference proteome</keyword>
<feature type="compositionally biased region" description="Low complexity" evidence="4">
    <location>
        <begin position="141"/>
        <end position="162"/>
    </location>
</feature>
<dbReference type="EMBL" id="CP039352">
    <property type="protein sequence ID" value="QCE03188.1"/>
    <property type="molecule type" value="Genomic_DNA"/>
</dbReference>
<dbReference type="Gene3D" id="2.130.10.10">
    <property type="entry name" value="YVTN repeat-like/Quinoprotein amine dehydrogenase"/>
    <property type="match status" value="2"/>
</dbReference>
<accession>A0A4D6MQ81</accession>
<feature type="region of interest" description="Disordered" evidence="4">
    <location>
        <begin position="841"/>
        <end position="860"/>
    </location>
</feature>
<feature type="region of interest" description="Disordered" evidence="4">
    <location>
        <begin position="34"/>
        <end position="79"/>
    </location>
</feature>
<keyword evidence="2" id="KW-0677">Repeat</keyword>
<dbReference type="PANTHER" id="PTHR14221">
    <property type="entry name" value="WD REPEAT DOMAIN 44"/>
    <property type="match status" value="1"/>
</dbReference>
<name>A0A4D6MQ81_VIGUN</name>
<evidence type="ECO:0000313" key="5">
    <source>
        <dbReference type="EMBL" id="QCE03188.1"/>
    </source>
</evidence>
<dbReference type="PANTHER" id="PTHR14221:SF41">
    <property type="entry name" value="TRANSDUCIN_WD40 REPEAT-LIKE SUPERFAMILY PROTEIN"/>
    <property type="match status" value="1"/>
</dbReference>
<feature type="region of interest" description="Disordered" evidence="4">
    <location>
        <begin position="108"/>
        <end position="170"/>
    </location>
</feature>
<evidence type="ECO:0000256" key="3">
    <source>
        <dbReference type="PROSITE-ProRule" id="PRU00221"/>
    </source>
</evidence>
<feature type="repeat" description="WD" evidence="3">
    <location>
        <begin position="547"/>
        <end position="581"/>
    </location>
</feature>
<feature type="region of interest" description="Disordered" evidence="4">
    <location>
        <begin position="770"/>
        <end position="813"/>
    </location>
</feature>
<keyword evidence="1 3" id="KW-0853">WD repeat</keyword>
<evidence type="ECO:0000256" key="2">
    <source>
        <dbReference type="ARBA" id="ARBA00022737"/>
    </source>
</evidence>
<gene>
    <name evidence="5" type="ORF">DEO72_LG8g1210</name>
</gene>
<dbReference type="PROSITE" id="PS50082">
    <property type="entry name" value="WD_REPEATS_2"/>
    <property type="match status" value="4"/>
</dbReference>
<dbReference type="InterPro" id="IPR019775">
    <property type="entry name" value="WD40_repeat_CS"/>
</dbReference>
<proteinExistence type="predicted"/>
<feature type="repeat" description="WD" evidence="3">
    <location>
        <begin position="401"/>
        <end position="442"/>
    </location>
</feature>
<dbReference type="InterPro" id="IPR020472">
    <property type="entry name" value="WD40_PAC1"/>
</dbReference>
<dbReference type="PRINTS" id="PR00320">
    <property type="entry name" value="GPROTEINBRPT"/>
</dbReference>